<feature type="non-terminal residue" evidence="1">
    <location>
        <position position="429"/>
    </location>
</feature>
<reference evidence="1 2" key="1">
    <citation type="submission" date="2013-11" db="EMBL/GenBank/DDBJ databases">
        <title>Genome sequencing of Stegodyphus mimosarum.</title>
        <authorList>
            <person name="Bechsgaard J."/>
        </authorList>
    </citation>
    <scope>NUCLEOTIDE SEQUENCE [LARGE SCALE GENOMIC DNA]</scope>
</reference>
<organism evidence="1 2">
    <name type="scientific">Stegodyphus mimosarum</name>
    <name type="common">African social velvet spider</name>
    <dbReference type="NCBI Taxonomy" id="407821"/>
    <lineage>
        <taxon>Eukaryota</taxon>
        <taxon>Metazoa</taxon>
        <taxon>Ecdysozoa</taxon>
        <taxon>Arthropoda</taxon>
        <taxon>Chelicerata</taxon>
        <taxon>Arachnida</taxon>
        <taxon>Araneae</taxon>
        <taxon>Araneomorphae</taxon>
        <taxon>Entelegynae</taxon>
        <taxon>Eresoidea</taxon>
        <taxon>Eresidae</taxon>
        <taxon>Stegodyphus</taxon>
    </lineage>
</organism>
<protein>
    <submittedName>
        <fullName evidence="1">Uncharacterized protein</fullName>
    </submittedName>
</protein>
<evidence type="ECO:0000313" key="2">
    <source>
        <dbReference type="Proteomes" id="UP000054359"/>
    </source>
</evidence>
<sequence>MYDSKQGFLVTNKLRNPIGELNTVNKCTTPDPEDFANKESYQIDQNINKEETSHLVTQELFTVQDSYSVVTKDEIVNNQPPNNEKMAKQNSKLATNKIDMDVHFDSDAKYVTEISELSRDYQDDLLHSGPLFVLDKHATNFFEENFNISKMVAKILHGSSVADHGTNENLEVNPHIRWYPFVSGSDIQDIKDVSTQTAVSFIAEQAQETPAHTDFYQEGHNDIPERTAMPFNVTSDVFSLTEKFVSAEKSNTDKLGKTNKLPDHGSVLPKSFVRTSMAYPEMHSISNVEVSKNNNTKSLFPMQVYSSEMQSVVSPCETDHLKVKTRNSLSETEVNSYSHECSKSNFDRVSSSCYSNRKKKTDALNSFNQGAVSSELKISASSILHNEEFNESGDWHAYESSKILSPELHHLHHNHLNTSGLVIIFLLHS</sequence>
<name>A0A087V1X9_STEMI</name>
<gene>
    <name evidence="1" type="ORF">X975_21830</name>
</gene>
<dbReference type="Proteomes" id="UP000054359">
    <property type="component" value="Unassembled WGS sequence"/>
</dbReference>
<dbReference type="OrthoDB" id="6430517at2759"/>
<keyword evidence="2" id="KW-1185">Reference proteome</keyword>
<accession>A0A087V1X9</accession>
<dbReference type="AlphaFoldDB" id="A0A087V1X9"/>
<proteinExistence type="predicted"/>
<dbReference type="EMBL" id="KL868961">
    <property type="protein sequence ID" value="KFM83618.1"/>
    <property type="molecule type" value="Genomic_DNA"/>
</dbReference>
<evidence type="ECO:0000313" key="1">
    <source>
        <dbReference type="EMBL" id="KFM83618.1"/>
    </source>
</evidence>